<reference evidence="1" key="1">
    <citation type="journal article" date="2020" name="mSystems">
        <title>Genome- and Community-Level Interaction Insights into Carbon Utilization and Element Cycling Functions of Hydrothermarchaeota in Hydrothermal Sediment.</title>
        <authorList>
            <person name="Zhou Z."/>
            <person name="Liu Y."/>
            <person name="Xu W."/>
            <person name="Pan J."/>
            <person name="Luo Z.H."/>
            <person name="Li M."/>
        </authorList>
    </citation>
    <scope>NUCLEOTIDE SEQUENCE [LARGE SCALE GENOMIC DNA]</scope>
    <source>
        <strain evidence="1">HyVt-80</strain>
    </source>
</reference>
<sequence>MKANHVAESTLVELLNKPGLDCPICSALSLSTKSWLEATLSNLMHNFESRGKLLRGGLCTAHKKLLIELATSEFNVGALSLSMLLDEMLPVQLRTLEKRKVISGKSCYLCEFERQTSQRYVDTFKEFFNLLEGKKLYENSEHIICIDHSAKLLSSMKAKTREWFLEVQNVKFTALHQLLKNYMKKHDHRSKEPFGEERDSWKTLAKLIGELKT</sequence>
<protein>
    <submittedName>
        <fullName evidence="1">Uncharacterized protein</fullName>
    </submittedName>
</protein>
<proteinExistence type="predicted"/>
<gene>
    <name evidence="1" type="ORF">ENL26_01430</name>
</gene>
<organism evidence="1">
    <name type="scientific">Kosmotoga arenicorallina</name>
    <dbReference type="NCBI Taxonomy" id="688066"/>
    <lineage>
        <taxon>Bacteria</taxon>
        <taxon>Thermotogati</taxon>
        <taxon>Thermotogota</taxon>
        <taxon>Thermotogae</taxon>
        <taxon>Kosmotogales</taxon>
        <taxon>Kosmotogaceae</taxon>
        <taxon>Kosmotoga</taxon>
    </lineage>
</organism>
<comment type="caution">
    <text evidence="1">The sequence shown here is derived from an EMBL/GenBank/DDBJ whole genome shotgun (WGS) entry which is preliminary data.</text>
</comment>
<dbReference type="EMBL" id="DRTH01000081">
    <property type="protein sequence ID" value="HHF08418.1"/>
    <property type="molecule type" value="Genomic_DNA"/>
</dbReference>
<accession>A0A7C5DXM0</accession>
<dbReference type="Proteomes" id="UP000886129">
    <property type="component" value="Unassembled WGS sequence"/>
</dbReference>
<name>A0A7C5DXM0_9BACT</name>
<evidence type="ECO:0000313" key="1">
    <source>
        <dbReference type="EMBL" id="HHF08418.1"/>
    </source>
</evidence>
<dbReference type="InterPro" id="IPR045706">
    <property type="entry name" value="DUF6062"/>
</dbReference>
<dbReference type="Pfam" id="PF19538">
    <property type="entry name" value="DUF6062"/>
    <property type="match status" value="1"/>
</dbReference>
<dbReference type="AlphaFoldDB" id="A0A7C5DXM0"/>